<evidence type="ECO:0000313" key="2">
    <source>
        <dbReference type="EMBL" id="CAA9313338.1"/>
    </source>
</evidence>
<feature type="compositionally biased region" description="Gly residues" evidence="1">
    <location>
        <begin position="296"/>
        <end position="307"/>
    </location>
</feature>
<dbReference type="GO" id="GO:0051745">
    <property type="term" value="F:4-hydroxy-3-methylbut-2-enyl diphosphate reductase activity"/>
    <property type="evidence" value="ECO:0007669"/>
    <property type="project" value="UniProtKB-EC"/>
</dbReference>
<feature type="compositionally biased region" description="Basic residues" evidence="1">
    <location>
        <begin position="108"/>
        <end position="120"/>
    </location>
</feature>
<dbReference type="EC" id="1.17.7.4" evidence="2"/>
<protein>
    <submittedName>
        <fullName evidence="2">4-hydroxy-3-methylbut-2-enyl diphosphate reductase</fullName>
        <ecNumber evidence="2">1.17.7.4</ecNumber>
    </submittedName>
</protein>
<accession>A0A6J4KSW7</accession>
<feature type="non-terminal residue" evidence="2">
    <location>
        <position position="417"/>
    </location>
</feature>
<feature type="compositionally biased region" description="Basic residues" evidence="1">
    <location>
        <begin position="395"/>
        <end position="417"/>
    </location>
</feature>
<dbReference type="EMBL" id="CADCTW010000079">
    <property type="protein sequence ID" value="CAA9313338.1"/>
    <property type="molecule type" value="Genomic_DNA"/>
</dbReference>
<gene>
    <name evidence="2" type="ORF">AVDCRST_MAG68-1381</name>
</gene>
<evidence type="ECO:0000256" key="1">
    <source>
        <dbReference type="SAM" id="MobiDB-lite"/>
    </source>
</evidence>
<reference evidence="2" key="1">
    <citation type="submission" date="2020-02" db="EMBL/GenBank/DDBJ databases">
        <authorList>
            <person name="Meier V. D."/>
        </authorList>
    </citation>
    <scope>NUCLEOTIDE SEQUENCE</scope>
    <source>
        <strain evidence="2">AVDCRST_MAG68</strain>
    </source>
</reference>
<feature type="non-terminal residue" evidence="2">
    <location>
        <position position="1"/>
    </location>
</feature>
<feature type="compositionally biased region" description="Basic residues" evidence="1">
    <location>
        <begin position="58"/>
        <end position="71"/>
    </location>
</feature>
<proteinExistence type="predicted"/>
<keyword evidence="2" id="KW-0560">Oxidoreductase</keyword>
<sequence>GTDVLSPRLRPEKGDRAAHPVRVPQRAGGTHPRAGLRGPLRRGRGCGDRAAGRGVRLLLRRGPGRGLRVRNAHPLPRPARVPAGGDHPQPPHQPAPHRDGDRLPAARPGRRVRLRRRHAGRRGDPSRIRRHHRRFPAAAGGGVRAGGHHLRQRAERVEARGAVRPRRLHLADPRQVPPRGDPRHRQPGPEARGRALRGGVRHGRGAPGDGLRGARPRRPVARGVPGALPQEGVGGVRSGSAPGPHRRGQPDHHALRRLAGHRRRGGALHGAPLRERQAGGPLPLLRHHLLRHAGAAGRGGQAGGGAPGPARRDAGGGRLQLVQHQPPGGPLRPPHRDVPHRGRGLHRPRAGHHPLQARRHPAGRPRSRGGGLAPRRSPDGGAHGRRLHPQQQDRRGRRAPPPHPRRRDPRRRARRGL</sequence>
<name>A0A6J4KSW7_9BACT</name>
<feature type="compositionally biased region" description="Basic residues" evidence="1">
    <location>
        <begin position="341"/>
        <end position="367"/>
    </location>
</feature>
<organism evidence="2">
    <name type="scientific">uncultured Gemmatimonadota bacterium</name>
    <dbReference type="NCBI Taxonomy" id="203437"/>
    <lineage>
        <taxon>Bacteria</taxon>
        <taxon>Pseudomonadati</taxon>
        <taxon>Gemmatimonadota</taxon>
        <taxon>environmental samples</taxon>
    </lineage>
</organism>
<dbReference type="AlphaFoldDB" id="A0A6J4KSW7"/>
<feature type="compositionally biased region" description="Basic and acidic residues" evidence="1">
    <location>
        <begin position="152"/>
        <end position="161"/>
    </location>
</feature>
<feature type="compositionally biased region" description="Basic and acidic residues" evidence="1">
    <location>
        <begin position="9"/>
        <end position="18"/>
    </location>
</feature>
<feature type="region of interest" description="Disordered" evidence="1">
    <location>
        <begin position="295"/>
        <end position="417"/>
    </location>
</feature>
<feature type="region of interest" description="Disordered" evidence="1">
    <location>
        <begin position="1"/>
        <end position="251"/>
    </location>
</feature>